<proteinExistence type="predicted"/>
<sequence length="63" mass="6758">CTGGPSGLISDVGAEWEKAPHVLNVAPQRLTKTNQPWSKNKNPDGISGQTQLNELMGTCRHTS</sequence>
<reference evidence="2" key="1">
    <citation type="submission" date="2014-12" db="EMBL/GenBank/DDBJ databases">
        <title>Insight into the proteome of Arion vulgaris.</title>
        <authorList>
            <person name="Aradska J."/>
            <person name="Bulat T."/>
            <person name="Smidak R."/>
            <person name="Sarate P."/>
            <person name="Gangsoo J."/>
            <person name="Sialana F."/>
            <person name="Bilban M."/>
            <person name="Lubec G."/>
        </authorList>
    </citation>
    <scope>NUCLEOTIDE SEQUENCE</scope>
    <source>
        <tissue evidence="2">Skin</tissue>
    </source>
</reference>
<dbReference type="AlphaFoldDB" id="A0A0B6Y3W9"/>
<dbReference type="EMBL" id="HACG01004087">
    <property type="protein sequence ID" value="CEK50952.1"/>
    <property type="molecule type" value="Transcribed_RNA"/>
</dbReference>
<evidence type="ECO:0000256" key="1">
    <source>
        <dbReference type="SAM" id="MobiDB-lite"/>
    </source>
</evidence>
<feature type="region of interest" description="Disordered" evidence="1">
    <location>
        <begin position="31"/>
        <end position="63"/>
    </location>
</feature>
<name>A0A0B6Y3W9_9EUPU</name>
<feature type="compositionally biased region" description="Polar residues" evidence="1">
    <location>
        <begin position="31"/>
        <end position="40"/>
    </location>
</feature>
<protein>
    <submittedName>
        <fullName evidence="2">Uncharacterized protein</fullName>
    </submittedName>
</protein>
<organism evidence="2">
    <name type="scientific">Arion vulgaris</name>
    <dbReference type="NCBI Taxonomy" id="1028688"/>
    <lineage>
        <taxon>Eukaryota</taxon>
        <taxon>Metazoa</taxon>
        <taxon>Spiralia</taxon>
        <taxon>Lophotrochozoa</taxon>
        <taxon>Mollusca</taxon>
        <taxon>Gastropoda</taxon>
        <taxon>Heterobranchia</taxon>
        <taxon>Euthyneura</taxon>
        <taxon>Panpulmonata</taxon>
        <taxon>Eupulmonata</taxon>
        <taxon>Stylommatophora</taxon>
        <taxon>Helicina</taxon>
        <taxon>Arionoidea</taxon>
        <taxon>Arionidae</taxon>
        <taxon>Arion</taxon>
    </lineage>
</organism>
<feature type="non-terminal residue" evidence="2">
    <location>
        <position position="1"/>
    </location>
</feature>
<accession>A0A0B6Y3W9</accession>
<evidence type="ECO:0000313" key="2">
    <source>
        <dbReference type="EMBL" id="CEK50952.1"/>
    </source>
</evidence>
<gene>
    <name evidence="2" type="primary">ORF12080</name>
</gene>